<feature type="domain" description="Thioredoxin" evidence="1">
    <location>
        <begin position="4"/>
        <end position="157"/>
    </location>
</feature>
<comment type="caution">
    <text evidence="2">The sequence shown here is derived from an EMBL/GenBank/DDBJ whole genome shotgun (WGS) entry which is preliminary data.</text>
</comment>
<dbReference type="Proteomes" id="UP000583752">
    <property type="component" value="Unassembled WGS sequence"/>
</dbReference>
<dbReference type="InterPro" id="IPR050553">
    <property type="entry name" value="Thioredoxin_ResA/DsbE_sf"/>
</dbReference>
<dbReference type="InterPro" id="IPR013766">
    <property type="entry name" value="Thioredoxin_domain"/>
</dbReference>
<dbReference type="SUPFAM" id="SSF52833">
    <property type="entry name" value="Thioredoxin-like"/>
    <property type="match status" value="1"/>
</dbReference>
<evidence type="ECO:0000313" key="3">
    <source>
        <dbReference type="Proteomes" id="UP000583752"/>
    </source>
</evidence>
<dbReference type="PROSITE" id="PS51352">
    <property type="entry name" value="THIOREDOXIN_2"/>
    <property type="match status" value="1"/>
</dbReference>
<sequence length="172" mass="18967">MNTRTDKHTAPELEVAAWLNTPAPLSLSALRGKVIAVYAFQMLCPGCVSHGIPQAKKIRSVFPADQVEVLGLHTVFEHHAVMGAAALEAFIHEYRIDFPVGIDRPSDTGRIPRTMEKYQMRGTPTLLLIDRQGVLRHQQFGMADDMQVGARIAELLHETPAAPQCDDDGCQI</sequence>
<organism evidence="2 3">
    <name type="scientific">Massilia polaris</name>
    <dbReference type="NCBI Taxonomy" id="2728846"/>
    <lineage>
        <taxon>Bacteria</taxon>
        <taxon>Pseudomonadati</taxon>
        <taxon>Pseudomonadota</taxon>
        <taxon>Betaproteobacteria</taxon>
        <taxon>Burkholderiales</taxon>
        <taxon>Oxalobacteraceae</taxon>
        <taxon>Telluria group</taxon>
        <taxon>Massilia</taxon>
    </lineage>
</organism>
<gene>
    <name evidence="2" type="ORF">HHL21_01570</name>
</gene>
<evidence type="ECO:0000259" key="1">
    <source>
        <dbReference type="PROSITE" id="PS51352"/>
    </source>
</evidence>
<keyword evidence="3" id="KW-1185">Reference proteome</keyword>
<accession>A0A848HEB2</accession>
<dbReference type="GO" id="GO:0016491">
    <property type="term" value="F:oxidoreductase activity"/>
    <property type="evidence" value="ECO:0007669"/>
    <property type="project" value="InterPro"/>
</dbReference>
<reference evidence="2 3" key="1">
    <citation type="submission" date="2020-04" db="EMBL/GenBank/DDBJ databases">
        <title>Massilia sp. RP-1-19 isolated from soil.</title>
        <authorList>
            <person name="Dahal R.H."/>
        </authorList>
    </citation>
    <scope>NUCLEOTIDE SEQUENCE [LARGE SCALE GENOMIC DNA]</scope>
    <source>
        <strain evidence="2 3">RP-1-19</strain>
    </source>
</reference>
<dbReference type="EMBL" id="JABBGG010000001">
    <property type="protein sequence ID" value="NML59795.1"/>
    <property type="molecule type" value="Genomic_DNA"/>
</dbReference>
<evidence type="ECO:0000313" key="2">
    <source>
        <dbReference type="EMBL" id="NML59795.1"/>
    </source>
</evidence>
<dbReference type="PANTHER" id="PTHR42852:SF13">
    <property type="entry name" value="PROTEIN DIPZ"/>
    <property type="match status" value="1"/>
</dbReference>
<proteinExistence type="predicted"/>
<dbReference type="GO" id="GO:0016209">
    <property type="term" value="F:antioxidant activity"/>
    <property type="evidence" value="ECO:0007669"/>
    <property type="project" value="InterPro"/>
</dbReference>
<protein>
    <submittedName>
        <fullName evidence="2">Redoxin domain-containing protein</fullName>
    </submittedName>
</protein>
<name>A0A848HEB2_9BURK</name>
<dbReference type="RefSeq" id="WP_169463496.1">
    <property type="nucleotide sequence ID" value="NZ_JABBGG010000001.1"/>
</dbReference>
<dbReference type="Pfam" id="PF00578">
    <property type="entry name" value="AhpC-TSA"/>
    <property type="match status" value="1"/>
</dbReference>
<dbReference type="InterPro" id="IPR000866">
    <property type="entry name" value="AhpC/TSA"/>
</dbReference>
<dbReference type="PANTHER" id="PTHR42852">
    <property type="entry name" value="THIOL:DISULFIDE INTERCHANGE PROTEIN DSBE"/>
    <property type="match status" value="1"/>
</dbReference>
<dbReference type="AlphaFoldDB" id="A0A848HEB2"/>
<dbReference type="Gene3D" id="3.40.30.10">
    <property type="entry name" value="Glutaredoxin"/>
    <property type="match status" value="1"/>
</dbReference>
<dbReference type="InterPro" id="IPR036249">
    <property type="entry name" value="Thioredoxin-like_sf"/>
</dbReference>